<dbReference type="GO" id="GO:0048172">
    <property type="term" value="P:regulation of short-term neuronal synaptic plasticity"/>
    <property type="evidence" value="ECO:0007669"/>
    <property type="project" value="TreeGrafter"/>
</dbReference>
<evidence type="ECO:0000256" key="1">
    <source>
        <dbReference type="ARBA" id="ARBA00004370"/>
    </source>
</evidence>
<proteinExistence type="predicted"/>
<keyword evidence="9" id="KW-1185">Reference proteome</keyword>
<dbReference type="Pfam" id="PF13908">
    <property type="entry name" value="Shisa_N"/>
    <property type="match status" value="1"/>
</dbReference>
<name>A0A8S4AWT2_9TELE</name>
<dbReference type="GO" id="GO:0045211">
    <property type="term" value="C:postsynaptic membrane"/>
    <property type="evidence" value="ECO:0007669"/>
    <property type="project" value="TreeGrafter"/>
</dbReference>
<dbReference type="InterPro" id="IPR053891">
    <property type="entry name" value="Shisa_N"/>
</dbReference>
<dbReference type="InterPro" id="IPR026910">
    <property type="entry name" value="Shisa"/>
</dbReference>
<evidence type="ECO:0000313" key="9">
    <source>
        <dbReference type="Proteomes" id="UP000677803"/>
    </source>
</evidence>
<keyword evidence="2" id="KW-0812">Transmembrane</keyword>
<dbReference type="OrthoDB" id="9836398at2759"/>
<dbReference type="PANTHER" id="PTHR31774">
    <property type="entry name" value="PROTEIN SHISA-9-RELATED"/>
    <property type="match status" value="1"/>
</dbReference>
<dbReference type="GO" id="GO:0032281">
    <property type="term" value="C:AMPA glutamate receptor complex"/>
    <property type="evidence" value="ECO:0007669"/>
    <property type="project" value="TreeGrafter"/>
</dbReference>
<evidence type="ECO:0000313" key="8">
    <source>
        <dbReference type="EMBL" id="CAG5897237.1"/>
    </source>
</evidence>
<gene>
    <name evidence="8" type="ORF">MMEN_LOCUS8297</name>
</gene>
<comment type="subcellular location">
    <subcellularLocation>
        <location evidence="1">Membrane</location>
    </subcellularLocation>
</comment>
<evidence type="ECO:0000256" key="6">
    <source>
        <dbReference type="SAM" id="SignalP"/>
    </source>
</evidence>
<protein>
    <submittedName>
        <fullName evidence="8">(Atlantic silverside) hypothetical protein</fullName>
    </submittedName>
</protein>
<reference evidence="8" key="1">
    <citation type="submission" date="2021-05" db="EMBL/GenBank/DDBJ databases">
        <authorList>
            <person name="Tigano A."/>
        </authorList>
    </citation>
    <scope>NUCLEOTIDE SEQUENCE</scope>
</reference>
<evidence type="ECO:0000256" key="3">
    <source>
        <dbReference type="ARBA" id="ARBA00022989"/>
    </source>
</evidence>
<keyword evidence="6" id="KW-0732">Signal</keyword>
<sequence length="162" mass="18081">MGTKHFLLLLIYLDPLNVLCSATGGKKSKTPPRRSNNSRVKEDSTTTSTTQVPEAVPGKITQLQAPMVGQRVHDTCMGYYDVSGQYDKEFACNNTDHRFCCGSCFLRFCCADRGKRLDQKTCTNYNTPDWIKTQPPSPAPTDDTYNPELDHTNTTVYITCGI</sequence>
<dbReference type="AlphaFoldDB" id="A0A8S4AWT2"/>
<evidence type="ECO:0000256" key="5">
    <source>
        <dbReference type="SAM" id="MobiDB-lite"/>
    </source>
</evidence>
<keyword evidence="3" id="KW-1133">Transmembrane helix</keyword>
<feature type="signal peptide" evidence="6">
    <location>
        <begin position="1"/>
        <end position="22"/>
    </location>
</feature>
<comment type="caution">
    <text evidence="8">The sequence shown here is derived from an EMBL/GenBank/DDBJ whole genome shotgun (WGS) entry which is preliminary data.</text>
</comment>
<feature type="domain" description="Shisa N-terminal" evidence="7">
    <location>
        <begin position="74"/>
        <end position="124"/>
    </location>
</feature>
<keyword evidence="4" id="KW-0472">Membrane</keyword>
<evidence type="ECO:0000259" key="7">
    <source>
        <dbReference type="Pfam" id="PF13908"/>
    </source>
</evidence>
<dbReference type="EMBL" id="CAJRST010008890">
    <property type="protein sequence ID" value="CAG5897237.1"/>
    <property type="molecule type" value="Genomic_DNA"/>
</dbReference>
<evidence type="ECO:0000256" key="4">
    <source>
        <dbReference type="ARBA" id="ARBA00023136"/>
    </source>
</evidence>
<feature type="chain" id="PRO_5035907221" evidence="6">
    <location>
        <begin position="23"/>
        <end position="162"/>
    </location>
</feature>
<dbReference type="GO" id="GO:0014069">
    <property type="term" value="C:postsynaptic density"/>
    <property type="evidence" value="ECO:0007669"/>
    <property type="project" value="TreeGrafter"/>
</dbReference>
<dbReference type="GO" id="GO:0032591">
    <property type="term" value="C:dendritic spine membrane"/>
    <property type="evidence" value="ECO:0007669"/>
    <property type="project" value="TreeGrafter"/>
</dbReference>
<dbReference type="Proteomes" id="UP000677803">
    <property type="component" value="Unassembled WGS sequence"/>
</dbReference>
<organism evidence="8 9">
    <name type="scientific">Menidia menidia</name>
    <name type="common">Atlantic silverside</name>
    <dbReference type="NCBI Taxonomy" id="238744"/>
    <lineage>
        <taxon>Eukaryota</taxon>
        <taxon>Metazoa</taxon>
        <taxon>Chordata</taxon>
        <taxon>Craniata</taxon>
        <taxon>Vertebrata</taxon>
        <taxon>Euteleostomi</taxon>
        <taxon>Actinopterygii</taxon>
        <taxon>Neopterygii</taxon>
        <taxon>Teleostei</taxon>
        <taxon>Neoteleostei</taxon>
        <taxon>Acanthomorphata</taxon>
        <taxon>Ovalentaria</taxon>
        <taxon>Atherinomorphae</taxon>
        <taxon>Atheriniformes</taxon>
        <taxon>Atherinopsidae</taxon>
        <taxon>Menidiinae</taxon>
        <taxon>Menidia</taxon>
    </lineage>
</organism>
<accession>A0A8S4AWT2</accession>
<evidence type="ECO:0000256" key="2">
    <source>
        <dbReference type="ARBA" id="ARBA00022692"/>
    </source>
</evidence>
<feature type="region of interest" description="Disordered" evidence="5">
    <location>
        <begin position="25"/>
        <end position="55"/>
    </location>
</feature>
<dbReference type="PANTHER" id="PTHR31774:SF0">
    <property type="entry name" value="PROTEIN SHISA-6"/>
    <property type="match status" value="1"/>
</dbReference>